<keyword evidence="6" id="KW-1185">Reference proteome</keyword>
<gene>
    <name evidence="5" type="ORF">FN976_01640</name>
</gene>
<evidence type="ECO:0000256" key="3">
    <source>
        <dbReference type="SAM" id="SignalP"/>
    </source>
</evidence>
<evidence type="ECO:0000313" key="6">
    <source>
        <dbReference type="Proteomes" id="UP000318199"/>
    </source>
</evidence>
<sequence>MKKSALSLALGLVALGAGAQEVGTVLSSTPVVQQVQVPRQVCSQPVVIEQQTSGGGGLLGALIGGGIGSQIGGGSGRTAGAIIGTVGGAILGNQIEANNNRQAYAQPQCTTQVTYENRTVGYNVTYEYGGRQHTVQMPYDPGPTIRLRVSPMVQNDEPQELMPQAGAPHGPVVVAPGIQHGVQVVPQVQAAPVIVQQPQVVVPAGYPVYPAAYPVPVYRPYYPPVGISLNLGYSRGWGGHRHHRH</sequence>
<keyword evidence="2" id="KW-0472">Membrane</keyword>
<dbReference type="OrthoDB" id="8909257at2"/>
<dbReference type="GO" id="GO:0019867">
    <property type="term" value="C:outer membrane"/>
    <property type="evidence" value="ECO:0007669"/>
    <property type="project" value="InterPro"/>
</dbReference>
<dbReference type="Proteomes" id="UP000318199">
    <property type="component" value="Unassembled WGS sequence"/>
</dbReference>
<dbReference type="Pfam" id="PF05433">
    <property type="entry name" value="Rick_17kDa_Anti"/>
    <property type="match status" value="1"/>
</dbReference>
<evidence type="ECO:0000313" key="5">
    <source>
        <dbReference type="EMBL" id="TWO72971.1"/>
    </source>
</evidence>
<dbReference type="InterPro" id="IPR051407">
    <property type="entry name" value="Bact_OM_lipoprot/Surf_antigen"/>
</dbReference>
<feature type="chain" id="PRO_5022218111" evidence="3">
    <location>
        <begin position="20"/>
        <end position="245"/>
    </location>
</feature>
<keyword evidence="3" id="KW-0732">Signal</keyword>
<feature type="domain" description="Glycine zipper 2TM" evidence="4">
    <location>
        <begin position="55"/>
        <end position="96"/>
    </location>
</feature>
<reference evidence="5 6" key="1">
    <citation type="submission" date="2019-07" db="EMBL/GenBank/DDBJ databases">
        <title>Caenimonas sedimenti sp. nov., isolated from activated sludge.</title>
        <authorList>
            <person name="Xu J."/>
        </authorList>
    </citation>
    <scope>NUCLEOTIDE SEQUENCE [LARGE SCALE GENOMIC DNA]</scope>
    <source>
        <strain evidence="5 6">HX-9-20</strain>
    </source>
</reference>
<accession>A0A562ZX58</accession>
<feature type="signal peptide" evidence="3">
    <location>
        <begin position="1"/>
        <end position="19"/>
    </location>
</feature>
<dbReference type="AlphaFoldDB" id="A0A562ZX58"/>
<dbReference type="EMBL" id="VOBQ01000002">
    <property type="protein sequence ID" value="TWO72971.1"/>
    <property type="molecule type" value="Genomic_DNA"/>
</dbReference>
<evidence type="ECO:0000259" key="4">
    <source>
        <dbReference type="Pfam" id="PF05433"/>
    </source>
</evidence>
<proteinExistence type="predicted"/>
<comment type="caution">
    <text evidence="5">The sequence shown here is derived from an EMBL/GenBank/DDBJ whole genome shotgun (WGS) entry which is preliminary data.</text>
</comment>
<dbReference type="RefSeq" id="WP_145890325.1">
    <property type="nucleotide sequence ID" value="NZ_VOBQ01000002.1"/>
</dbReference>
<dbReference type="InterPro" id="IPR008816">
    <property type="entry name" value="Gly_zipper_2TM_dom"/>
</dbReference>
<dbReference type="PANTHER" id="PTHR35603">
    <property type="match status" value="1"/>
</dbReference>
<organism evidence="5 6">
    <name type="scientific">Caenimonas sedimenti</name>
    <dbReference type="NCBI Taxonomy" id="2596921"/>
    <lineage>
        <taxon>Bacteria</taxon>
        <taxon>Pseudomonadati</taxon>
        <taxon>Pseudomonadota</taxon>
        <taxon>Betaproteobacteria</taxon>
        <taxon>Burkholderiales</taxon>
        <taxon>Comamonadaceae</taxon>
        <taxon>Caenimonas</taxon>
    </lineage>
</organism>
<protein>
    <submittedName>
        <fullName evidence="5">Glycine zipper 2TM domain-containing protein</fullName>
    </submittedName>
</protein>
<comment type="subcellular location">
    <subcellularLocation>
        <location evidence="1">Membrane</location>
    </subcellularLocation>
</comment>
<evidence type="ECO:0000256" key="2">
    <source>
        <dbReference type="ARBA" id="ARBA00023136"/>
    </source>
</evidence>
<evidence type="ECO:0000256" key="1">
    <source>
        <dbReference type="ARBA" id="ARBA00004370"/>
    </source>
</evidence>
<name>A0A562ZX58_9BURK</name>
<dbReference type="PANTHER" id="PTHR35603:SF2">
    <property type="entry name" value="OUTER MEMBRANE LIPOPROTEIN"/>
    <property type="match status" value="1"/>
</dbReference>